<sequence>MASPSQKIVSSLLQWASEDAELNEVLQAEVHKRMHCIMTNGQKDSSPTPMHELELLDQLLDDTIVDKVMEPSSAQVTAMPLEVLQKVGHAGLEEETLLKRLLDDEQPEQQDPEDIARDVTTVVLQQIPRGANVQQLLSNLHQRGFTGTYDFLYMPKNFDTRDNRGYAIVNFRTTEFAEMFRSVYHGASPSCFPWHTGKFLQLRVKPANRQGLIANVNGVSRTVGIRDPTNVPMVFVDGPYGNGIPLLAGSAAELKETVDRILQRASPKAIAPTFM</sequence>
<dbReference type="SUPFAM" id="SSF54928">
    <property type="entry name" value="RNA-binding domain, RBD"/>
    <property type="match status" value="1"/>
</dbReference>
<dbReference type="EMBL" id="HBFQ01034698">
    <property type="protein sequence ID" value="CAD8850101.1"/>
    <property type="molecule type" value="Transcribed_RNA"/>
</dbReference>
<dbReference type="GO" id="GO:0003676">
    <property type="term" value="F:nucleic acid binding"/>
    <property type="evidence" value="ECO:0007669"/>
    <property type="project" value="InterPro"/>
</dbReference>
<dbReference type="AlphaFoldDB" id="A0A7S1F7P8"/>
<dbReference type="InterPro" id="IPR035979">
    <property type="entry name" value="RBD_domain_sf"/>
</dbReference>
<dbReference type="InterPro" id="IPR007201">
    <property type="entry name" value="Mei2-like_Rrm_C"/>
</dbReference>
<reference evidence="2" key="1">
    <citation type="submission" date="2021-01" db="EMBL/GenBank/DDBJ databases">
        <authorList>
            <person name="Corre E."/>
            <person name="Pelletier E."/>
            <person name="Niang G."/>
            <person name="Scheremetjew M."/>
            <person name="Finn R."/>
            <person name="Kale V."/>
            <person name="Holt S."/>
            <person name="Cochrane G."/>
            <person name="Meng A."/>
            <person name="Brown T."/>
            <person name="Cohen L."/>
        </authorList>
    </citation>
    <scope>NUCLEOTIDE SEQUENCE</scope>
</reference>
<dbReference type="Pfam" id="PF04059">
    <property type="entry name" value="RRM_2"/>
    <property type="match status" value="1"/>
</dbReference>
<evidence type="ECO:0000259" key="1">
    <source>
        <dbReference type="Pfam" id="PF04059"/>
    </source>
</evidence>
<accession>A0A7S1F7P8</accession>
<evidence type="ECO:0000313" key="2">
    <source>
        <dbReference type="EMBL" id="CAD8850101.1"/>
    </source>
</evidence>
<protein>
    <recommendedName>
        <fullName evidence="1">Mei2-like C-terminal RNA recognition motif domain-containing protein</fullName>
    </recommendedName>
</protein>
<name>A0A7S1F7P8_NOCSC</name>
<organism evidence="2">
    <name type="scientific">Noctiluca scintillans</name>
    <name type="common">Sea sparkle</name>
    <name type="synonym">Red tide dinoflagellate</name>
    <dbReference type="NCBI Taxonomy" id="2966"/>
    <lineage>
        <taxon>Eukaryota</taxon>
        <taxon>Sar</taxon>
        <taxon>Alveolata</taxon>
        <taxon>Dinophyceae</taxon>
        <taxon>Noctilucales</taxon>
        <taxon>Noctilucaceae</taxon>
        <taxon>Noctiluca</taxon>
    </lineage>
</organism>
<proteinExistence type="predicted"/>
<feature type="domain" description="Mei2-like C-terminal RNA recognition motif" evidence="1">
    <location>
        <begin position="120"/>
        <end position="191"/>
    </location>
</feature>
<gene>
    <name evidence="2" type="ORF">NSCI0253_LOCUS24451</name>
</gene>